<dbReference type="InterPro" id="IPR011467">
    <property type="entry name" value="DUF1573"/>
</dbReference>
<sequence>MSFDSLSIDIGRIDEDGEPVKCVFRWKNHSGAPVSVLMVRTTCECLVPEFSTEPVAPGGESTVTFVYHQKGHPGKIDRKAFVYTGLSSGSPTAVLEVKGTVVPSSRPVWQYRYRMGTLLLRQTMVRIDGKEKQVERIACMNDGDSGLSLSVDSSALPECFSFRCEPAVLGPGETGDIVISFDPGKVRDSLLDEIPVILQGLDESAGDRTLKIKTGESREEVLSAYPERKQ</sequence>
<dbReference type="PANTHER" id="PTHR37833">
    <property type="entry name" value="LIPOPROTEIN-RELATED"/>
    <property type="match status" value="1"/>
</dbReference>
<accession>A0A9D9IV21</accession>
<dbReference type="AlphaFoldDB" id="A0A9D9IV21"/>
<feature type="domain" description="HYDIN/VesB/CFA65-like Ig-like" evidence="6">
    <location>
        <begin position="129"/>
        <end position="211"/>
    </location>
</feature>
<evidence type="ECO:0000313" key="7">
    <source>
        <dbReference type="EMBL" id="MBO8478541.1"/>
    </source>
</evidence>
<comment type="subcellular location">
    <subcellularLocation>
        <location evidence="1">Cell projection</location>
        <location evidence="1">Cilium</location>
    </subcellularLocation>
    <subcellularLocation>
        <location evidence="2">Cytoplasm</location>
    </subcellularLocation>
</comment>
<dbReference type="EMBL" id="JADILZ010000057">
    <property type="protein sequence ID" value="MBO8478541.1"/>
    <property type="molecule type" value="Genomic_DNA"/>
</dbReference>
<evidence type="ECO:0000256" key="5">
    <source>
        <dbReference type="ARBA" id="ARBA00023273"/>
    </source>
</evidence>
<organism evidence="7 8">
    <name type="scientific">Candidatus Cryptobacteroides excrementipullorum</name>
    <dbReference type="NCBI Taxonomy" id="2840761"/>
    <lineage>
        <taxon>Bacteria</taxon>
        <taxon>Pseudomonadati</taxon>
        <taxon>Bacteroidota</taxon>
        <taxon>Bacteroidia</taxon>
        <taxon>Bacteroidales</taxon>
        <taxon>Candidatus Cryptobacteroides</taxon>
    </lineage>
</organism>
<dbReference type="InterPro" id="IPR013783">
    <property type="entry name" value="Ig-like_fold"/>
</dbReference>
<dbReference type="Proteomes" id="UP000823771">
    <property type="component" value="Unassembled WGS sequence"/>
</dbReference>
<protein>
    <submittedName>
        <fullName evidence="7">DUF1573 domain-containing protein</fullName>
    </submittedName>
</protein>
<dbReference type="Pfam" id="PF07610">
    <property type="entry name" value="DUF1573"/>
    <property type="match status" value="1"/>
</dbReference>
<dbReference type="Gene3D" id="2.60.40.10">
    <property type="entry name" value="Immunoglobulins"/>
    <property type="match status" value="1"/>
</dbReference>
<dbReference type="GO" id="GO:0005737">
    <property type="term" value="C:cytoplasm"/>
    <property type="evidence" value="ECO:0007669"/>
    <property type="project" value="UniProtKB-SubCell"/>
</dbReference>
<name>A0A9D9IV21_9BACT</name>
<evidence type="ECO:0000256" key="3">
    <source>
        <dbReference type="ARBA" id="ARBA00022490"/>
    </source>
</evidence>
<evidence type="ECO:0000259" key="6">
    <source>
        <dbReference type="Pfam" id="PF22544"/>
    </source>
</evidence>
<keyword evidence="4" id="KW-0969">Cilium</keyword>
<dbReference type="PANTHER" id="PTHR37833:SF1">
    <property type="entry name" value="SIGNAL PEPTIDE PROTEIN"/>
    <property type="match status" value="1"/>
</dbReference>
<keyword evidence="3" id="KW-0963">Cytoplasm</keyword>
<gene>
    <name evidence="7" type="ORF">IAB80_06615</name>
</gene>
<reference evidence="7" key="2">
    <citation type="journal article" date="2021" name="PeerJ">
        <title>Extensive microbial diversity within the chicken gut microbiome revealed by metagenomics and culture.</title>
        <authorList>
            <person name="Gilroy R."/>
            <person name="Ravi A."/>
            <person name="Getino M."/>
            <person name="Pursley I."/>
            <person name="Horton D.L."/>
            <person name="Alikhan N.F."/>
            <person name="Baker D."/>
            <person name="Gharbi K."/>
            <person name="Hall N."/>
            <person name="Watson M."/>
            <person name="Adriaenssens E.M."/>
            <person name="Foster-Nyarko E."/>
            <person name="Jarju S."/>
            <person name="Secka A."/>
            <person name="Antonio M."/>
            <person name="Oren A."/>
            <person name="Chaudhuri R.R."/>
            <person name="La Ragione R."/>
            <person name="Hildebrand F."/>
            <person name="Pallen M.J."/>
        </authorList>
    </citation>
    <scope>NUCLEOTIDE SEQUENCE</scope>
    <source>
        <strain evidence="7">2478</strain>
    </source>
</reference>
<evidence type="ECO:0000313" key="8">
    <source>
        <dbReference type="Proteomes" id="UP000823771"/>
    </source>
</evidence>
<reference evidence="7" key="1">
    <citation type="submission" date="2020-10" db="EMBL/GenBank/DDBJ databases">
        <authorList>
            <person name="Gilroy R."/>
        </authorList>
    </citation>
    <scope>NUCLEOTIDE SEQUENCE</scope>
    <source>
        <strain evidence="7">2478</strain>
    </source>
</reference>
<proteinExistence type="predicted"/>
<evidence type="ECO:0000256" key="1">
    <source>
        <dbReference type="ARBA" id="ARBA00004138"/>
    </source>
</evidence>
<dbReference type="Pfam" id="PF22544">
    <property type="entry name" value="HYDIN_VesB_CFA65-like_Ig"/>
    <property type="match status" value="1"/>
</dbReference>
<comment type="caution">
    <text evidence="7">The sequence shown here is derived from an EMBL/GenBank/DDBJ whole genome shotgun (WGS) entry which is preliminary data.</text>
</comment>
<keyword evidence="5" id="KW-0966">Cell projection</keyword>
<dbReference type="InterPro" id="IPR053879">
    <property type="entry name" value="HYDIN_VesB_CFA65-like_Ig"/>
</dbReference>
<evidence type="ECO:0000256" key="4">
    <source>
        <dbReference type="ARBA" id="ARBA00023069"/>
    </source>
</evidence>
<evidence type="ECO:0000256" key="2">
    <source>
        <dbReference type="ARBA" id="ARBA00004496"/>
    </source>
</evidence>